<evidence type="ECO:0000256" key="6">
    <source>
        <dbReference type="ARBA" id="ARBA00022833"/>
    </source>
</evidence>
<dbReference type="GO" id="GO:0004000">
    <property type="term" value="F:adenosine deaminase activity"/>
    <property type="evidence" value="ECO:0007669"/>
    <property type="project" value="UniProtKB-ARBA"/>
</dbReference>
<gene>
    <name evidence="8" type="ORF">UFOPK1493_01162</name>
</gene>
<evidence type="ECO:0000256" key="5">
    <source>
        <dbReference type="ARBA" id="ARBA00022801"/>
    </source>
</evidence>
<evidence type="ECO:0000259" key="7">
    <source>
        <dbReference type="Pfam" id="PF00962"/>
    </source>
</evidence>
<dbReference type="GO" id="GO:0046872">
    <property type="term" value="F:metal ion binding"/>
    <property type="evidence" value="ECO:0007669"/>
    <property type="project" value="UniProtKB-KW"/>
</dbReference>
<dbReference type="AlphaFoldDB" id="A0A6J6CLM9"/>
<dbReference type="Pfam" id="PF00962">
    <property type="entry name" value="A_deaminase"/>
    <property type="match status" value="1"/>
</dbReference>
<dbReference type="GO" id="GO:0005829">
    <property type="term" value="C:cytosol"/>
    <property type="evidence" value="ECO:0007669"/>
    <property type="project" value="TreeGrafter"/>
</dbReference>
<feature type="domain" description="Adenosine deaminase" evidence="7">
    <location>
        <begin position="11"/>
        <end position="320"/>
    </location>
</feature>
<proteinExistence type="inferred from homology"/>
<dbReference type="PANTHER" id="PTHR11409:SF43">
    <property type="entry name" value="ADENOSINE DEAMINASE"/>
    <property type="match status" value="1"/>
</dbReference>
<dbReference type="GO" id="GO:0046103">
    <property type="term" value="P:inosine biosynthetic process"/>
    <property type="evidence" value="ECO:0007669"/>
    <property type="project" value="TreeGrafter"/>
</dbReference>
<protein>
    <recommendedName>
        <fullName evidence="3">adenosine deaminase</fullName>
        <ecNumber evidence="3">3.5.4.4</ecNumber>
    </recommendedName>
</protein>
<keyword evidence="4" id="KW-0479">Metal-binding</keyword>
<evidence type="ECO:0000256" key="2">
    <source>
        <dbReference type="ARBA" id="ARBA00006676"/>
    </source>
</evidence>
<sequence>MDRSTDPGAAPLTLLHDHLDGGLRPATVIELAAHAGVPLPAGITTAGALADWFVVRPGESLAEVFARFDLPIRVMQTTEALSRVAREAAEDVAADGVRSVEFRFAPTHHTAGGLSLDAVVEAVLAGLAGAPPEARVLLCSMRGERRTDEVVDLAGRWHGRGVVGVDLAGVEVGEPVGPHRSAFARARSMGLGVTLHAGEMVGAESVADAIVDDVPVRIGHGFRIVEDCRVRDGEIVDLGPTAAAVLDRRLPLEVCLTSNAALGTPVERHPFLALARAGFAVTINTDNRTLTPCSLTSELALARRLGATDDELATMRSTAAGARFPDP</sequence>
<dbReference type="GO" id="GO:0043103">
    <property type="term" value="P:hypoxanthine salvage"/>
    <property type="evidence" value="ECO:0007669"/>
    <property type="project" value="TreeGrafter"/>
</dbReference>
<dbReference type="EMBL" id="CAEZSR010000032">
    <property type="protein sequence ID" value="CAB4552351.1"/>
    <property type="molecule type" value="Genomic_DNA"/>
</dbReference>
<evidence type="ECO:0000256" key="4">
    <source>
        <dbReference type="ARBA" id="ARBA00022723"/>
    </source>
</evidence>
<dbReference type="PANTHER" id="PTHR11409">
    <property type="entry name" value="ADENOSINE DEAMINASE"/>
    <property type="match status" value="1"/>
</dbReference>
<dbReference type="InterPro" id="IPR032466">
    <property type="entry name" value="Metal_Hydrolase"/>
</dbReference>
<dbReference type="SUPFAM" id="SSF51556">
    <property type="entry name" value="Metallo-dependent hydrolases"/>
    <property type="match status" value="1"/>
</dbReference>
<dbReference type="InterPro" id="IPR001365">
    <property type="entry name" value="A_deaminase_dom"/>
</dbReference>
<dbReference type="GO" id="GO:0006154">
    <property type="term" value="P:adenosine catabolic process"/>
    <property type="evidence" value="ECO:0007669"/>
    <property type="project" value="TreeGrafter"/>
</dbReference>
<evidence type="ECO:0000313" key="8">
    <source>
        <dbReference type="EMBL" id="CAB4552351.1"/>
    </source>
</evidence>
<name>A0A6J6CLM9_9ZZZZ</name>
<evidence type="ECO:0000256" key="1">
    <source>
        <dbReference type="ARBA" id="ARBA00001947"/>
    </source>
</evidence>
<organism evidence="8">
    <name type="scientific">freshwater metagenome</name>
    <dbReference type="NCBI Taxonomy" id="449393"/>
    <lineage>
        <taxon>unclassified sequences</taxon>
        <taxon>metagenomes</taxon>
        <taxon>ecological metagenomes</taxon>
    </lineage>
</organism>
<evidence type="ECO:0000256" key="3">
    <source>
        <dbReference type="ARBA" id="ARBA00012784"/>
    </source>
</evidence>
<dbReference type="InterPro" id="IPR006330">
    <property type="entry name" value="Ado/ade_deaminase"/>
</dbReference>
<keyword evidence="5" id="KW-0378">Hydrolase</keyword>
<accession>A0A6J6CLM9</accession>
<reference evidence="8" key="1">
    <citation type="submission" date="2020-05" db="EMBL/GenBank/DDBJ databases">
        <authorList>
            <person name="Chiriac C."/>
            <person name="Salcher M."/>
            <person name="Ghai R."/>
            <person name="Kavagutti S V."/>
        </authorList>
    </citation>
    <scope>NUCLEOTIDE SEQUENCE</scope>
</reference>
<comment type="cofactor">
    <cofactor evidence="1">
        <name>Zn(2+)</name>
        <dbReference type="ChEBI" id="CHEBI:29105"/>
    </cofactor>
</comment>
<comment type="similarity">
    <text evidence="2">Belongs to the metallo-dependent hydrolases superfamily. Adenosine and AMP deaminases family.</text>
</comment>
<keyword evidence="6" id="KW-0862">Zinc</keyword>
<dbReference type="EC" id="3.5.4.4" evidence="3"/>
<dbReference type="Gene3D" id="3.20.20.140">
    <property type="entry name" value="Metal-dependent hydrolases"/>
    <property type="match status" value="1"/>
</dbReference>